<evidence type="ECO:0000313" key="1">
    <source>
        <dbReference type="EMBL" id="SHJ62684.1"/>
    </source>
</evidence>
<evidence type="ECO:0000313" key="2">
    <source>
        <dbReference type="Proteomes" id="UP000184510"/>
    </source>
</evidence>
<gene>
    <name evidence="1" type="ORF">SAMN02745181_2210</name>
</gene>
<dbReference type="InParanoid" id="A0A1M6KV18"/>
<name>A0A1M6KV18_9BACT</name>
<protein>
    <submittedName>
        <fullName evidence="1">Uncharacterized protein</fullName>
    </submittedName>
</protein>
<sequence>MKKTYRNERLTQRMRASAGDELSLLVHLTRAEKIGTRMLLRNLVEIVSDDPELLVDVVLLLTDTKRNKRGEVAIEEYKEAYKAVLNAEGLRGASVLASAIEEGAKKAGFPHLTAPEGQAA</sequence>
<dbReference type="Proteomes" id="UP000184510">
    <property type="component" value="Unassembled WGS sequence"/>
</dbReference>
<reference evidence="1 2" key="1">
    <citation type="submission" date="2016-11" db="EMBL/GenBank/DDBJ databases">
        <authorList>
            <person name="Jaros S."/>
            <person name="Januszkiewicz K."/>
            <person name="Wedrychowicz H."/>
        </authorList>
    </citation>
    <scope>NUCLEOTIDE SEQUENCE [LARGE SCALE GENOMIC DNA]</scope>
    <source>
        <strain evidence="1 2">DSM 18772</strain>
    </source>
</reference>
<accession>A0A1M6KV18</accession>
<dbReference type="RefSeq" id="WP_143183816.1">
    <property type="nucleotide sequence ID" value="NZ_FQYR01000004.1"/>
</dbReference>
<proteinExistence type="predicted"/>
<keyword evidence="2" id="KW-1185">Reference proteome</keyword>
<dbReference type="AlphaFoldDB" id="A0A1M6KV18"/>
<dbReference type="EMBL" id="FQYR01000004">
    <property type="protein sequence ID" value="SHJ62684.1"/>
    <property type="molecule type" value="Genomic_DNA"/>
</dbReference>
<organism evidence="1 2">
    <name type="scientific">Rubritalea squalenifaciens DSM 18772</name>
    <dbReference type="NCBI Taxonomy" id="1123071"/>
    <lineage>
        <taxon>Bacteria</taxon>
        <taxon>Pseudomonadati</taxon>
        <taxon>Verrucomicrobiota</taxon>
        <taxon>Verrucomicrobiia</taxon>
        <taxon>Verrucomicrobiales</taxon>
        <taxon>Rubritaleaceae</taxon>
        <taxon>Rubritalea</taxon>
    </lineage>
</organism>
<dbReference type="STRING" id="1123071.SAMN02745181_2210"/>